<dbReference type="EMBL" id="BMAR01000070">
    <property type="protein sequence ID" value="GFR52740.1"/>
    <property type="molecule type" value="Genomic_DNA"/>
</dbReference>
<organism evidence="2 3">
    <name type="scientific">Astrephomene gubernaculifera</name>
    <dbReference type="NCBI Taxonomy" id="47775"/>
    <lineage>
        <taxon>Eukaryota</taxon>
        <taxon>Viridiplantae</taxon>
        <taxon>Chlorophyta</taxon>
        <taxon>core chlorophytes</taxon>
        <taxon>Chlorophyceae</taxon>
        <taxon>CS clade</taxon>
        <taxon>Chlamydomonadales</taxon>
        <taxon>Astrephomenaceae</taxon>
        <taxon>Astrephomene</taxon>
    </lineage>
</organism>
<feature type="region of interest" description="Disordered" evidence="1">
    <location>
        <begin position="155"/>
        <end position="196"/>
    </location>
</feature>
<evidence type="ECO:0000313" key="3">
    <source>
        <dbReference type="Proteomes" id="UP001054857"/>
    </source>
</evidence>
<evidence type="ECO:0000256" key="1">
    <source>
        <dbReference type="SAM" id="MobiDB-lite"/>
    </source>
</evidence>
<accession>A0AAD3E2V7</accession>
<gene>
    <name evidence="2" type="ORF">Agub_g15351</name>
</gene>
<protein>
    <submittedName>
        <fullName evidence="2">Uncharacterized protein</fullName>
    </submittedName>
</protein>
<feature type="compositionally biased region" description="Gly residues" evidence="1">
    <location>
        <begin position="176"/>
        <end position="196"/>
    </location>
</feature>
<dbReference type="PANTHER" id="PTHR31033">
    <property type="entry name" value="PROTEIN, PUTATIVE-RELATED"/>
    <property type="match status" value="1"/>
</dbReference>
<dbReference type="AlphaFoldDB" id="A0AAD3E2V7"/>
<dbReference type="Proteomes" id="UP001054857">
    <property type="component" value="Unassembled WGS sequence"/>
</dbReference>
<name>A0AAD3E2V7_9CHLO</name>
<feature type="compositionally biased region" description="Low complexity" evidence="1">
    <location>
        <begin position="163"/>
        <end position="175"/>
    </location>
</feature>
<reference evidence="2 3" key="1">
    <citation type="journal article" date="2021" name="Sci. Rep.">
        <title>Genome sequencing of the multicellular alga Astrephomene provides insights into convergent evolution of germ-soma differentiation.</title>
        <authorList>
            <person name="Yamashita S."/>
            <person name="Yamamoto K."/>
            <person name="Matsuzaki R."/>
            <person name="Suzuki S."/>
            <person name="Yamaguchi H."/>
            <person name="Hirooka S."/>
            <person name="Minakuchi Y."/>
            <person name="Miyagishima S."/>
            <person name="Kawachi M."/>
            <person name="Toyoda A."/>
            <person name="Nozaki H."/>
        </authorList>
    </citation>
    <scope>NUCLEOTIDE SEQUENCE [LARGE SCALE GENOMIC DNA]</scope>
    <source>
        <strain evidence="2 3">NIES-4017</strain>
    </source>
</reference>
<evidence type="ECO:0000313" key="2">
    <source>
        <dbReference type="EMBL" id="GFR52740.1"/>
    </source>
</evidence>
<keyword evidence="3" id="KW-1185">Reference proteome</keyword>
<sequence>MSSHCPAGADNVSTAVKKCPFLHNIAQTHGENYASSLAGKPACPVGHGAGSPGALVQGHSDAFQSTLALFHGKHGVLPLPHLSKPSPEVLYPVELPVAAAQQEPAIPKCPMASGTAVTAASHFREPFFAAAPLASMSMSWGSNWFNIHHLFQQHLQQHRAQQKKPPQQPKQQPNGAHGGVSGPGLSGPGASSGHGLCGPSGNAGQCPLRRALGPFAGVVFNKNGHLMCPEPIIKMRAALAATKPVRDLRPQALPIKLLAVAFTTAALNVPCGMWREHTKKFSSQWFVAVHATIPFIAMLRKAVIMPKYAILFTICAAIAGQTMGAKYERRRVLAQTKDELAGLARAKPVAVALPRPTSGPASSSSSGRQAAPLPVASMLLSAQPTVVERGNAAASAAAGTAAAPSSGTAASWVVQEGGQELTWSSSSGATGTRSSPLRAALPRPQHLHFRVRGRSVKRSVKAEEGVALLGQGACGRGAAGPVIAMLPQVTC</sequence>
<proteinExistence type="predicted"/>
<comment type="caution">
    <text evidence="2">The sequence shown here is derived from an EMBL/GenBank/DDBJ whole genome shotgun (WGS) entry which is preliminary data.</text>
</comment>
<dbReference type="PANTHER" id="PTHR31033:SF18">
    <property type="entry name" value="OS06G0115800 PROTEIN"/>
    <property type="match status" value="1"/>
</dbReference>